<dbReference type="InterPro" id="IPR024291">
    <property type="entry name" value="DUF3829"/>
</dbReference>
<dbReference type="EMBL" id="QYRN01000004">
    <property type="protein sequence ID" value="RIY01429.1"/>
    <property type="molecule type" value="Genomic_DNA"/>
</dbReference>
<dbReference type="OrthoDB" id="7596734at2"/>
<dbReference type="Pfam" id="PF12889">
    <property type="entry name" value="DUF3829"/>
    <property type="match status" value="1"/>
</dbReference>
<feature type="region of interest" description="Disordered" evidence="1">
    <location>
        <begin position="1"/>
        <end position="22"/>
    </location>
</feature>
<dbReference type="AlphaFoldDB" id="A0A3A1WJU5"/>
<sequence length="350" mass="37262">MRRPGESSRPGSESSRPGTDGWLRVAVGRAEGSKMGHRVRARVTGFAMLAAACLAGCNGEGKDGAAQGSASAEQTEVAKSNAYIIAANESSGLFAKALETYRNTVSPKLAGDRPLENYAVVPVGQVTKIRTRLEAAGAMEGSIPEIEPAARDYATAIAAFEPVNNGLANYAQSKGFLTDDGAKARAEDATFVASLAKVADAEAVFFDRIAARDERLMRETYDRAPEGSVERYRAGIVLSGKAAMKEVATVFGDPADVAAREAFAGNLEEMATMVENWDRAVRAEKPEGCPVLQSRFNSVIADGRNAVRNAEEGQFDPESGMGSVRLQYAFSGLQSNFSMMILQLNQPFPC</sequence>
<evidence type="ECO:0000256" key="1">
    <source>
        <dbReference type="SAM" id="MobiDB-lite"/>
    </source>
</evidence>
<feature type="compositionally biased region" description="Low complexity" evidence="1">
    <location>
        <begin position="7"/>
        <end position="18"/>
    </location>
</feature>
<evidence type="ECO:0000313" key="3">
    <source>
        <dbReference type="Proteomes" id="UP000265750"/>
    </source>
</evidence>
<organism evidence="2 3">
    <name type="scientific">Aureimonas flava</name>
    <dbReference type="NCBI Taxonomy" id="2320271"/>
    <lineage>
        <taxon>Bacteria</taxon>
        <taxon>Pseudomonadati</taxon>
        <taxon>Pseudomonadota</taxon>
        <taxon>Alphaproteobacteria</taxon>
        <taxon>Hyphomicrobiales</taxon>
        <taxon>Aurantimonadaceae</taxon>
        <taxon>Aureimonas</taxon>
    </lineage>
</organism>
<proteinExistence type="predicted"/>
<dbReference type="Proteomes" id="UP000265750">
    <property type="component" value="Unassembled WGS sequence"/>
</dbReference>
<protein>
    <submittedName>
        <fullName evidence="2">DUF3829 domain-containing protein</fullName>
    </submittedName>
</protein>
<keyword evidence="3" id="KW-1185">Reference proteome</keyword>
<name>A0A3A1WJU5_9HYPH</name>
<gene>
    <name evidence="2" type="ORF">D3218_08730</name>
</gene>
<evidence type="ECO:0000313" key="2">
    <source>
        <dbReference type="EMBL" id="RIY01429.1"/>
    </source>
</evidence>
<comment type="caution">
    <text evidence="2">The sequence shown here is derived from an EMBL/GenBank/DDBJ whole genome shotgun (WGS) entry which is preliminary data.</text>
</comment>
<reference evidence="3" key="1">
    <citation type="submission" date="2018-09" db="EMBL/GenBank/DDBJ databases">
        <authorList>
            <person name="Tuo L."/>
        </authorList>
    </citation>
    <scope>NUCLEOTIDE SEQUENCE [LARGE SCALE GENOMIC DNA]</scope>
    <source>
        <strain evidence="3">M2BS4Y-1</strain>
    </source>
</reference>
<accession>A0A3A1WJU5</accession>